<dbReference type="InterPro" id="IPR017850">
    <property type="entry name" value="Alkaline_phosphatase_core_sf"/>
</dbReference>
<sequence length="435" mass="45485">YAVRHDPFVYYADIVDNASRCDAHVQDFAAWTTAVADGTVPNYAFIVPNVTDDGHNSNLSVADTWLRGWLAPLLNDSFASSSVFFIVYDESKNSDRGYDGLDGGRVYFAAAGPDVRANFTDPANASSYNLLSTTEWLLGLGSTSHNDSGSAFPPMVSLFPPVAPPTFSLSGTVTFRDNGSAVEGARVNLTPDGSTELTPANGSFRFQVPNGTYRLTANTSGFPDQTVPVTIEGSAVTVNLSVAPAPEFELQGVVVSNLTGLPLAGADVQLSPTDGQRTGPDGGFSFSAPNGTYHLTVTAVGYLPASWNVSVNGAPVRGPPLRLTPTESGPVGAPSTVGGAGAWVAWAFAGIAAGALVTTVAATRYRARRKEPSRGPETITGWEGRAKRVALADGRGGRRRLRGLRVARGVGGPRPGVPTFRYRAPSSGTVLTNMG</sequence>
<accession>T1BFL7</accession>
<dbReference type="SUPFAM" id="SSF49464">
    <property type="entry name" value="Carboxypeptidase regulatory domain-like"/>
    <property type="match status" value="1"/>
</dbReference>
<evidence type="ECO:0000256" key="2">
    <source>
        <dbReference type="SAM" id="Phobius"/>
    </source>
</evidence>
<dbReference type="PANTHER" id="PTHR31956:SF8">
    <property type="entry name" value="ACID PHOSPHATASE PHOA (AFU_ORTHOLOGUE AFUA_1G03570)"/>
    <property type="match status" value="1"/>
</dbReference>
<dbReference type="EMBL" id="AUZY01007024">
    <property type="protein sequence ID" value="EQD51854.1"/>
    <property type="molecule type" value="Genomic_DNA"/>
</dbReference>
<evidence type="ECO:0000256" key="1">
    <source>
        <dbReference type="ARBA" id="ARBA00022801"/>
    </source>
</evidence>
<reference evidence="3" key="1">
    <citation type="submission" date="2013-08" db="EMBL/GenBank/DDBJ databases">
        <authorList>
            <person name="Mendez C."/>
            <person name="Richter M."/>
            <person name="Ferrer M."/>
            <person name="Sanchez J."/>
        </authorList>
    </citation>
    <scope>NUCLEOTIDE SEQUENCE</scope>
</reference>
<keyword evidence="1 3" id="KW-0378">Hydrolase</keyword>
<dbReference type="Gene3D" id="3.40.720.10">
    <property type="entry name" value="Alkaline Phosphatase, subunit A"/>
    <property type="match status" value="1"/>
</dbReference>
<gene>
    <name evidence="3" type="ORF">B1B_10840</name>
</gene>
<dbReference type="Gene3D" id="2.60.40.1120">
    <property type="entry name" value="Carboxypeptidase-like, regulatory domain"/>
    <property type="match status" value="2"/>
</dbReference>
<dbReference type="PANTHER" id="PTHR31956">
    <property type="entry name" value="NON-SPECIFIC PHOSPHOLIPASE C4-RELATED"/>
    <property type="match status" value="1"/>
</dbReference>
<dbReference type="GO" id="GO:0030246">
    <property type="term" value="F:carbohydrate binding"/>
    <property type="evidence" value="ECO:0007669"/>
    <property type="project" value="InterPro"/>
</dbReference>
<dbReference type="SUPFAM" id="SSF49452">
    <property type="entry name" value="Starch-binding domain-like"/>
    <property type="match status" value="1"/>
</dbReference>
<reference evidence="3" key="2">
    <citation type="journal article" date="2014" name="ISME J.">
        <title>Microbial stratification in low pH oxic and suboxic macroscopic growths along an acid mine drainage.</title>
        <authorList>
            <person name="Mendez-Garcia C."/>
            <person name="Mesa V."/>
            <person name="Sprenger R.R."/>
            <person name="Richter M."/>
            <person name="Diez M.S."/>
            <person name="Solano J."/>
            <person name="Bargiela R."/>
            <person name="Golyshina O.V."/>
            <person name="Manteca A."/>
            <person name="Ramos J.L."/>
            <person name="Gallego J.R."/>
            <person name="Llorente I."/>
            <person name="Martins Dos Santos V.A."/>
            <person name="Jensen O.N."/>
            <person name="Pelaez A.I."/>
            <person name="Sanchez J."/>
            <person name="Ferrer M."/>
        </authorList>
    </citation>
    <scope>NUCLEOTIDE SEQUENCE</scope>
</reference>
<dbReference type="AlphaFoldDB" id="T1BFL7"/>
<keyword evidence="2" id="KW-0472">Membrane</keyword>
<name>T1BFL7_9ZZZZ</name>
<feature type="non-terminal residue" evidence="3">
    <location>
        <position position="1"/>
    </location>
</feature>
<protein>
    <submittedName>
        <fullName evidence="3">Phosphoesterase domain protein</fullName>
        <ecNumber evidence="3">3.1.-.-</ecNumber>
    </submittedName>
</protein>
<keyword evidence="2" id="KW-1133">Transmembrane helix</keyword>
<dbReference type="GO" id="GO:0016788">
    <property type="term" value="F:hydrolase activity, acting on ester bonds"/>
    <property type="evidence" value="ECO:0007669"/>
    <property type="project" value="InterPro"/>
</dbReference>
<organism evidence="3">
    <name type="scientific">mine drainage metagenome</name>
    <dbReference type="NCBI Taxonomy" id="410659"/>
    <lineage>
        <taxon>unclassified sequences</taxon>
        <taxon>metagenomes</taxon>
        <taxon>ecological metagenomes</taxon>
    </lineage>
</organism>
<keyword evidence="2" id="KW-0812">Transmembrane</keyword>
<evidence type="ECO:0000313" key="3">
    <source>
        <dbReference type="EMBL" id="EQD51854.1"/>
    </source>
</evidence>
<dbReference type="InterPro" id="IPR008969">
    <property type="entry name" value="CarboxyPept-like_regulatory"/>
</dbReference>
<dbReference type="InterPro" id="IPR013784">
    <property type="entry name" value="Carb-bd-like_fold"/>
</dbReference>
<proteinExistence type="predicted"/>
<dbReference type="Pfam" id="PF04185">
    <property type="entry name" value="Phosphoesterase"/>
    <property type="match status" value="1"/>
</dbReference>
<dbReference type="EC" id="3.1.-.-" evidence="3"/>
<comment type="caution">
    <text evidence="3">The sequence shown here is derived from an EMBL/GenBank/DDBJ whole genome shotgun (WGS) entry which is preliminary data.</text>
</comment>
<dbReference type="InterPro" id="IPR007312">
    <property type="entry name" value="Phosphoesterase"/>
</dbReference>
<feature type="transmembrane region" description="Helical" evidence="2">
    <location>
        <begin position="343"/>
        <end position="365"/>
    </location>
</feature>
<dbReference type="GO" id="GO:0009395">
    <property type="term" value="P:phospholipid catabolic process"/>
    <property type="evidence" value="ECO:0007669"/>
    <property type="project" value="TreeGrafter"/>
</dbReference>
<dbReference type="Pfam" id="PF13620">
    <property type="entry name" value="CarboxypepD_reg"/>
    <property type="match status" value="2"/>
</dbReference>